<reference evidence="2 4" key="1">
    <citation type="journal article" date="2011" name="Nature">
        <title>The Medicago genome provides insight into the evolution of rhizobial symbioses.</title>
        <authorList>
            <person name="Young N.D."/>
            <person name="Debelle F."/>
            <person name="Oldroyd G.E."/>
            <person name="Geurts R."/>
            <person name="Cannon S.B."/>
            <person name="Udvardi M.K."/>
            <person name="Benedito V.A."/>
            <person name="Mayer K.F."/>
            <person name="Gouzy J."/>
            <person name="Schoof H."/>
            <person name="Van de Peer Y."/>
            <person name="Proost S."/>
            <person name="Cook D.R."/>
            <person name="Meyers B.C."/>
            <person name="Spannagl M."/>
            <person name="Cheung F."/>
            <person name="De Mita S."/>
            <person name="Krishnakumar V."/>
            <person name="Gundlach H."/>
            <person name="Zhou S."/>
            <person name="Mudge J."/>
            <person name="Bharti A.K."/>
            <person name="Murray J.D."/>
            <person name="Naoumkina M.A."/>
            <person name="Rosen B."/>
            <person name="Silverstein K.A."/>
            <person name="Tang H."/>
            <person name="Rombauts S."/>
            <person name="Zhao P.X."/>
            <person name="Zhou P."/>
            <person name="Barbe V."/>
            <person name="Bardou P."/>
            <person name="Bechner M."/>
            <person name="Bellec A."/>
            <person name="Berger A."/>
            <person name="Berges H."/>
            <person name="Bidwell S."/>
            <person name="Bisseling T."/>
            <person name="Choisne N."/>
            <person name="Couloux A."/>
            <person name="Denny R."/>
            <person name="Deshpande S."/>
            <person name="Dai X."/>
            <person name="Doyle J.J."/>
            <person name="Dudez A.M."/>
            <person name="Farmer A.D."/>
            <person name="Fouteau S."/>
            <person name="Franken C."/>
            <person name="Gibelin C."/>
            <person name="Gish J."/>
            <person name="Goldstein S."/>
            <person name="Gonzalez A.J."/>
            <person name="Green P.J."/>
            <person name="Hallab A."/>
            <person name="Hartog M."/>
            <person name="Hua A."/>
            <person name="Humphray S.J."/>
            <person name="Jeong D.H."/>
            <person name="Jing Y."/>
            <person name="Jocker A."/>
            <person name="Kenton S.M."/>
            <person name="Kim D.J."/>
            <person name="Klee K."/>
            <person name="Lai H."/>
            <person name="Lang C."/>
            <person name="Lin S."/>
            <person name="Macmil S.L."/>
            <person name="Magdelenat G."/>
            <person name="Matthews L."/>
            <person name="McCorrison J."/>
            <person name="Monaghan E.L."/>
            <person name="Mun J.H."/>
            <person name="Najar F.Z."/>
            <person name="Nicholson C."/>
            <person name="Noirot C."/>
            <person name="O'Bleness M."/>
            <person name="Paule C.R."/>
            <person name="Poulain J."/>
            <person name="Prion F."/>
            <person name="Qin B."/>
            <person name="Qu C."/>
            <person name="Retzel E.F."/>
            <person name="Riddle C."/>
            <person name="Sallet E."/>
            <person name="Samain S."/>
            <person name="Samson N."/>
            <person name="Sanders I."/>
            <person name="Saurat O."/>
            <person name="Scarpelli C."/>
            <person name="Schiex T."/>
            <person name="Segurens B."/>
            <person name="Severin A.J."/>
            <person name="Sherrier D.J."/>
            <person name="Shi R."/>
            <person name="Sims S."/>
            <person name="Singer S.R."/>
            <person name="Sinharoy S."/>
            <person name="Sterck L."/>
            <person name="Viollet A."/>
            <person name="Wang B.B."/>
            <person name="Wang K."/>
            <person name="Wang M."/>
            <person name="Wang X."/>
            <person name="Warfsmann J."/>
            <person name="Weissenbach J."/>
            <person name="White D.D."/>
            <person name="White J.D."/>
            <person name="Wiley G.B."/>
            <person name="Wincker P."/>
            <person name="Xing Y."/>
            <person name="Yang L."/>
            <person name="Yao Z."/>
            <person name="Ying F."/>
            <person name="Zhai J."/>
            <person name="Zhou L."/>
            <person name="Zuber A."/>
            <person name="Denarie J."/>
            <person name="Dixon R.A."/>
            <person name="May G.D."/>
            <person name="Schwartz D.C."/>
            <person name="Rogers J."/>
            <person name="Quetier F."/>
            <person name="Town C.D."/>
            <person name="Roe B.A."/>
        </authorList>
    </citation>
    <scope>NUCLEOTIDE SEQUENCE [LARGE SCALE GENOMIC DNA]</scope>
    <source>
        <strain evidence="2">A17</strain>
        <strain evidence="3 4">cv. Jemalong A17</strain>
    </source>
</reference>
<dbReference type="Proteomes" id="UP000002051">
    <property type="component" value="Chromosome 2"/>
</dbReference>
<evidence type="ECO:0000313" key="3">
    <source>
        <dbReference type="EnsemblPlants" id="AES63846"/>
    </source>
</evidence>
<sequence length="87" mass="10048">MESKRGLIFLFLALTLALAIVTEASKIHDISGLISQVNPYRCGLTIKNSYQFMRIDHLMDQLNREYVFSNISPKTRYLHVRVDTCDI</sequence>
<feature type="chain" id="PRO_5014572407" evidence="1">
    <location>
        <begin position="25"/>
        <end position="87"/>
    </location>
</feature>
<evidence type="ECO:0000313" key="4">
    <source>
        <dbReference type="Proteomes" id="UP000002051"/>
    </source>
</evidence>
<organism evidence="2 4">
    <name type="scientific">Medicago truncatula</name>
    <name type="common">Barrel medic</name>
    <name type="synonym">Medicago tribuloides</name>
    <dbReference type="NCBI Taxonomy" id="3880"/>
    <lineage>
        <taxon>Eukaryota</taxon>
        <taxon>Viridiplantae</taxon>
        <taxon>Streptophyta</taxon>
        <taxon>Embryophyta</taxon>
        <taxon>Tracheophyta</taxon>
        <taxon>Spermatophyta</taxon>
        <taxon>Magnoliopsida</taxon>
        <taxon>eudicotyledons</taxon>
        <taxon>Gunneridae</taxon>
        <taxon>Pentapetalae</taxon>
        <taxon>rosids</taxon>
        <taxon>fabids</taxon>
        <taxon>Fabales</taxon>
        <taxon>Fabaceae</taxon>
        <taxon>Papilionoideae</taxon>
        <taxon>50 kb inversion clade</taxon>
        <taxon>NPAAA clade</taxon>
        <taxon>Hologalegina</taxon>
        <taxon>IRL clade</taxon>
        <taxon>Trifolieae</taxon>
        <taxon>Medicago</taxon>
    </lineage>
</organism>
<keyword evidence="2" id="KW-0812">Transmembrane</keyword>
<keyword evidence="4" id="KW-1185">Reference proteome</keyword>
<dbReference type="EMBL" id="CM001218">
    <property type="protein sequence ID" value="AES63846.1"/>
    <property type="molecule type" value="Genomic_DNA"/>
</dbReference>
<proteinExistence type="predicted"/>
<gene>
    <name evidence="2" type="ordered locus">MTR_2g013960</name>
</gene>
<keyword evidence="2" id="KW-0472">Membrane</keyword>
<name>G7ISB3_MEDTR</name>
<reference evidence="2 4" key="2">
    <citation type="journal article" date="2014" name="BMC Genomics">
        <title>An improved genome release (version Mt4.0) for the model legume Medicago truncatula.</title>
        <authorList>
            <person name="Tang H."/>
            <person name="Krishnakumar V."/>
            <person name="Bidwell S."/>
            <person name="Rosen B."/>
            <person name="Chan A."/>
            <person name="Zhou S."/>
            <person name="Gentzbittel L."/>
            <person name="Childs K.L."/>
            <person name="Yandell M."/>
            <person name="Gundlach H."/>
            <person name="Mayer K.F."/>
            <person name="Schwartz D.C."/>
            <person name="Town C.D."/>
        </authorList>
    </citation>
    <scope>GENOME REANNOTATION</scope>
    <source>
        <strain evidence="3 4">cv. Jemalong A17</strain>
    </source>
</reference>
<accession>G7ISB3</accession>
<dbReference type="EnsemblPlants" id="AES63846">
    <property type="protein sequence ID" value="AES63846"/>
    <property type="gene ID" value="MTR_2g013960"/>
</dbReference>
<dbReference type="PaxDb" id="3880-AES63846"/>
<dbReference type="AlphaFoldDB" id="G7ISB3"/>
<dbReference type="HOGENOM" id="CLU_2486730_0_0_1"/>
<evidence type="ECO:0000313" key="2">
    <source>
        <dbReference type="EMBL" id="AES63846.1"/>
    </source>
</evidence>
<keyword evidence="1" id="KW-0732">Signal</keyword>
<feature type="signal peptide" evidence="1">
    <location>
        <begin position="1"/>
        <end position="24"/>
    </location>
</feature>
<protein>
    <submittedName>
        <fullName evidence="2">Transmembrane protein, putative</fullName>
    </submittedName>
</protein>
<evidence type="ECO:0000256" key="1">
    <source>
        <dbReference type="SAM" id="SignalP"/>
    </source>
</evidence>
<reference evidence="3" key="3">
    <citation type="submission" date="2015-04" db="UniProtKB">
        <authorList>
            <consortium name="EnsemblPlants"/>
        </authorList>
    </citation>
    <scope>IDENTIFICATION</scope>
    <source>
        <strain evidence="3">cv. Jemalong A17</strain>
    </source>
</reference>